<protein>
    <submittedName>
        <fullName evidence="2">DUF2953 domain-containing protein</fullName>
    </submittedName>
</protein>
<evidence type="ECO:0000313" key="3">
    <source>
        <dbReference type="Proteomes" id="UP001597282"/>
    </source>
</evidence>
<keyword evidence="1" id="KW-0812">Transmembrane</keyword>
<keyword evidence="3" id="KW-1185">Reference proteome</keyword>
<dbReference type="EMBL" id="JBHTNU010000013">
    <property type="protein sequence ID" value="MFD1427809.1"/>
    <property type="molecule type" value="Genomic_DNA"/>
</dbReference>
<feature type="transmembrane region" description="Helical" evidence="1">
    <location>
        <begin position="6"/>
        <end position="26"/>
    </location>
</feature>
<evidence type="ECO:0000313" key="2">
    <source>
        <dbReference type="EMBL" id="MFD1427809.1"/>
    </source>
</evidence>
<proteinExistence type="predicted"/>
<sequence length="231" mass="27287">MVVVLVWWIISAVILIVLILFPFTSVRIHLIYRRKAEKDHLELHFRLFFGWIRFRIQVPSLKWQKSGVNLQSEEKGNLPGREPRRQKTRVTWRKILNMRRRFVRLQRRILQLNATLMETGRRFMSRVVCERLEWETWIGTGDAASTGIVTGMIWGVKYTLIGFVGSHIRWEKAPQIEVQPRFNSERIETCLESIFRFRIGHAILAVIHLLVGLLQNQKGGEGSWQNTRFKV</sequence>
<name>A0ABW4CCX8_9BACL</name>
<organism evidence="2 3">
    <name type="scientific">Kroppenstedtia sanguinis</name>
    <dbReference type="NCBI Taxonomy" id="1380684"/>
    <lineage>
        <taxon>Bacteria</taxon>
        <taxon>Bacillati</taxon>
        <taxon>Bacillota</taxon>
        <taxon>Bacilli</taxon>
        <taxon>Bacillales</taxon>
        <taxon>Thermoactinomycetaceae</taxon>
        <taxon>Kroppenstedtia</taxon>
    </lineage>
</organism>
<keyword evidence="1" id="KW-0472">Membrane</keyword>
<dbReference type="Proteomes" id="UP001597282">
    <property type="component" value="Unassembled WGS sequence"/>
</dbReference>
<accession>A0ABW4CCX8</accession>
<reference evidence="3" key="1">
    <citation type="journal article" date="2019" name="Int. J. Syst. Evol. Microbiol.">
        <title>The Global Catalogue of Microorganisms (GCM) 10K type strain sequencing project: providing services to taxonomists for standard genome sequencing and annotation.</title>
        <authorList>
            <consortium name="The Broad Institute Genomics Platform"/>
            <consortium name="The Broad Institute Genome Sequencing Center for Infectious Disease"/>
            <person name="Wu L."/>
            <person name="Ma J."/>
        </authorList>
    </citation>
    <scope>NUCLEOTIDE SEQUENCE [LARGE SCALE GENOMIC DNA]</scope>
    <source>
        <strain evidence="3">S1</strain>
    </source>
</reference>
<comment type="caution">
    <text evidence="2">The sequence shown here is derived from an EMBL/GenBank/DDBJ whole genome shotgun (WGS) entry which is preliminary data.</text>
</comment>
<dbReference type="InterPro" id="IPR021338">
    <property type="entry name" value="DUF2953"/>
</dbReference>
<evidence type="ECO:0000256" key="1">
    <source>
        <dbReference type="SAM" id="Phobius"/>
    </source>
</evidence>
<dbReference type="Pfam" id="PF11167">
    <property type="entry name" value="DUF2953"/>
    <property type="match status" value="1"/>
</dbReference>
<gene>
    <name evidence="2" type="ORF">ACFQ4Y_12940</name>
</gene>
<keyword evidence="1" id="KW-1133">Transmembrane helix</keyword>